<reference evidence="1" key="1">
    <citation type="submission" date="2023-04" db="EMBL/GenBank/DDBJ databases">
        <authorList>
            <consortium name="ELIXIR-Norway"/>
        </authorList>
    </citation>
    <scope>NUCLEOTIDE SEQUENCE [LARGE SCALE GENOMIC DNA]</scope>
</reference>
<dbReference type="EMBL" id="OX459961">
    <property type="protein sequence ID" value="CAI9165745.1"/>
    <property type="molecule type" value="Genomic_DNA"/>
</dbReference>
<dbReference type="Proteomes" id="UP001176941">
    <property type="component" value="Chromosome 25"/>
</dbReference>
<protein>
    <submittedName>
        <fullName evidence="1">Uncharacterized protein</fullName>
    </submittedName>
</protein>
<sequence length="155" mass="17915">MMGTSIISLREDHGKTSLAILEIQTKTTPNEHKPCWPELQVTQLSCKRCGILQRNWVCASASHCRITNHPHTRQLQTTTITPFTQESATCERFQQHCSLLHPWCLLEHPAPVCRTSWLLLWADRLGERPQGRVARFQEQESRENQVAPYHFSDVM</sequence>
<proteinExistence type="predicted"/>
<keyword evidence="2" id="KW-1185">Reference proteome</keyword>
<evidence type="ECO:0000313" key="2">
    <source>
        <dbReference type="Proteomes" id="UP001176941"/>
    </source>
</evidence>
<accession>A0ABN8YVW4</accession>
<name>A0ABN8YVW4_RANTA</name>
<organism evidence="1 2">
    <name type="scientific">Rangifer tarandus platyrhynchus</name>
    <name type="common">Svalbard reindeer</name>
    <dbReference type="NCBI Taxonomy" id="3082113"/>
    <lineage>
        <taxon>Eukaryota</taxon>
        <taxon>Metazoa</taxon>
        <taxon>Chordata</taxon>
        <taxon>Craniata</taxon>
        <taxon>Vertebrata</taxon>
        <taxon>Euteleostomi</taxon>
        <taxon>Mammalia</taxon>
        <taxon>Eutheria</taxon>
        <taxon>Laurasiatheria</taxon>
        <taxon>Artiodactyla</taxon>
        <taxon>Ruminantia</taxon>
        <taxon>Pecora</taxon>
        <taxon>Cervidae</taxon>
        <taxon>Odocoileinae</taxon>
        <taxon>Rangifer</taxon>
    </lineage>
</organism>
<gene>
    <name evidence="1" type="ORF">MRATA1EN1_LOCUS14707</name>
</gene>
<evidence type="ECO:0000313" key="1">
    <source>
        <dbReference type="EMBL" id="CAI9165745.1"/>
    </source>
</evidence>